<keyword evidence="4" id="KW-1185">Reference proteome</keyword>
<evidence type="ECO:0000313" key="4">
    <source>
        <dbReference type="Proteomes" id="UP001358614"/>
    </source>
</evidence>
<feature type="transmembrane region" description="Helical" evidence="2">
    <location>
        <begin position="110"/>
        <end position="132"/>
    </location>
</feature>
<keyword evidence="2" id="KW-1133">Transmembrane helix</keyword>
<dbReference type="RefSeq" id="XP_066084375.1">
    <property type="nucleotide sequence ID" value="XM_066228278.1"/>
</dbReference>
<accession>A0AAX4KKP8</accession>
<protein>
    <submittedName>
        <fullName evidence="3">Uncharacterized protein</fullName>
    </submittedName>
</protein>
<feature type="region of interest" description="Disordered" evidence="1">
    <location>
        <begin position="1"/>
        <end position="94"/>
    </location>
</feature>
<proteinExistence type="predicted"/>
<keyword evidence="2" id="KW-0812">Transmembrane</keyword>
<evidence type="ECO:0000313" key="3">
    <source>
        <dbReference type="EMBL" id="WWD06408.1"/>
    </source>
</evidence>
<dbReference type="EMBL" id="CP144089">
    <property type="protein sequence ID" value="WWD06408.1"/>
    <property type="molecule type" value="Genomic_DNA"/>
</dbReference>
<gene>
    <name evidence="3" type="ORF">V865_004498</name>
</gene>
<dbReference type="AlphaFoldDB" id="A0AAX4KKP8"/>
<keyword evidence="2" id="KW-0472">Membrane</keyword>
<sequence>MASNSFNIRKREYRSEPGPSRRQRKQPDDDNWEDLDNPSIRQPQTPEKVPIRSGRASPSGSTISSPSRRPLPSSRTSKSRNTPRKSIPARSQSPAAYPPQPFLAHLANSVLLLTIGSLAAYFILPLLPSIILKLLGRAIRYLSNDFISRTLGFAQDSDIILGKELLLLPAKTLATPACLVTGLFCQTSLLSHHLNGTNIPARPFWASWGSGEDQDEDPVDIGQYARALAQEARGARDIFDSVRMLGQGGVAGGLNYVKIWELAVTVNTGSTLEGKGIFAEQIKDLGDMTRDLSDEIVHIDSKTVNAFSWLQWEFRDLVNLLSLPAPTRPSSTVLSRKLHSLLLRLSTELDTIYALTSTAAQHASQASVHGQSLDSELSRTATGLRYEKDRSPGWKLLYDKSSHFFVGGEPSKIELVERDLKITTKTIGDIRRLSRNLEDTRTKVKIYRDQLGMFSASMMGFHLGSSDDVGLGPEEEVRVLAEIVDGLTRAVGMAKTEQRKGRVEMLEIDQ</sequence>
<evidence type="ECO:0000256" key="2">
    <source>
        <dbReference type="SAM" id="Phobius"/>
    </source>
</evidence>
<dbReference type="Proteomes" id="UP001358614">
    <property type="component" value="Chromosome 1"/>
</dbReference>
<feature type="compositionally biased region" description="Low complexity" evidence="1">
    <location>
        <begin position="53"/>
        <end position="76"/>
    </location>
</feature>
<evidence type="ECO:0000256" key="1">
    <source>
        <dbReference type="SAM" id="MobiDB-lite"/>
    </source>
</evidence>
<organism evidence="3 4">
    <name type="scientific">Kwoniella europaea PYCC6329</name>
    <dbReference type="NCBI Taxonomy" id="1423913"/>
    <lineage>
        <taxon>Eukaryota</taxon>
        <taxon>Fungi</taxon>
        <taxon>Dikarya</taxon>
        <taxon>Basidiomycota</taxon>
        <taxon>Agaricomycotina</taxon>
        <taxon>Tremellomycetes</taxon>
        <taxon>Tremellales</taxon>
        <taxon>Cryptococcaceae</taxon>
        <taxon>Kwoniella</taxon>
    </lineage>
</organism>
<dbReference type="GeneID" id="91103299"/>
<name>A0AAX4KKP8_9TREE</name>
<reference evidence="3 4" key="1">
    <citation type="submission" date="2024-01" db="EMBL/GenBank/DDBJ databases">
        <title>Comparative genomics of Cryptococcus and Kwoniella reveals pathogenesis evolution and contrasting modes of karyotype evolution via chromosome fusion or intercentromeric recombination.</title>
        <authorList>
            <person name="Coelho M.A."/>
            <person name="David-Palma M."/>
            <person name="Shea T."/>
            <person name="Bowers K."/>
            <person name="McGinley-Smith S."/>
            <person name="Mohammad A.W."/>
            <person name="Gnirke A."/>
            <person name="Yurkov A.M."/>
            <person name="Nowrousian M."/>
            <person name="Sun S."/>
            <person name="Cuomo C.A."/>
            <person name="Heitman J."/>
        </authorList>
    </citation>
    <scope>NUCLEOTIDE SEQUENCE [LARGE SCALE GENOMIC DNA]</scope>
    <source>
        <strain evidence="3 4">PYCC6329</strain>
    </source>
</reference>
<dbReference type="KEGG" id="ker:91103299"/>